<gene>
    <name evidence="5" type="ORF">SH1V18_02630</name>
</gene>
<dbReference type="RefSeq" id="WP_281811441.1">
    <property type="nucleotide sequence ID" value="NZ_BRLB01000001.1"/>
</dbReference>
<proteinExistence type="inferred from homology"/>
<dbReference type="Gene3D" id="1.10.4040.10">
    <property type="entry name" value="Penicillinase repressor domain"/>
    <property type="match status" value="1"/>
</dbReference>
<accession>A0A9W6DDX6</accession>
<evidence type="ECO:0000256" key="1">
    <source>
        <dbReference type="ARBA" id="ARBA00011046"/>
    </source>
</evidence>
<dbReference type="GO" id="GO:0045892">
    <property type="term" value="P:negative regulation of DNA-templated transcription"/>
    <property type="evidence" value="ECO:0007669"/>
    <property type="project" value="InterPro"/>
</dbReference>
<sequence>MCIPNISDAELEVMKLIWDDNPITSETIIKELSEKMTWSSGTIRTFINRLLKKEVIGYKRSGRTFFYYPILTKETYIKAENRTFLQRMYNGAVDRLFYHFIEDENLTEEELDKLQQLLIERKEKNDRE</sequence>
<dbReference type="InterPro" id="IPR005650">
    <property type="entry name" value="BlaI_family"/>
</dbReference>
<dbReference type="EMBL" id="BRLB01000001">
    <property type="protein sequence ID" value="GKX27783.1"/>
    <property type="molecule type" value="Genomic_DNA"/>
</dbReference>
<evidence type="ECO:0000256" key="4">
    <source>
        <dbReference type="ARBA" id="ARBA00023163"/>
    </source>
</evidence>
<keyword evidence="4" id="KW-0804">Transcription</keyword>
<comment type="similarity">
    <text evidence="1">Belongs to the BlaI transcriptional regulatory family.</text>
</comment>
<organism evidence="5 6">
    <name type="scientific">Vallitalea longa</name>
    <dbReference type="NCBI Taxonomy" id="2936439"/>
    <lineage>
        <taxon>Bacteria</taxon>
        <taxon>Bacillati</taxon>
        <taxon>Bacillota</taxon>
        <taxon>Clostridia</taxon>
        <taxon>Lachnospirales</taxon>
        <taxon>Vallitaleaceae</taxon>
        <taxon>Vallitalea</taxon>
    </lineage>
</organism>
<dbReference type="PIRSF" id="PIRSF019455">
    <property type="entry name" value="CopR_AtkY"/>
    <property type="match status" value="1"/>
</dbReference>
<dbReference type="SUPFAM" id="SSF46785">
    <property type="entry name" value="Winged helix' DNA-binding domain"/>
    <property type="match status" value="1"/>
</dbReference>
<dbReference type="Pfam" id="PF03965">
    <property type="entry name" value="Penicillinase_R"/>
    <property type="match status" value="1"/>
</dbReference>
<name>A0A9W6DDX6_9FIRM</name>
<dbReference type="Gene3D" id="1.10.10.10">
    <property type="entry name" value="Winged helix-like DNA-binding domain superfamily/Winged helix DNA-binding domain"/>
    <property type="match status" value="1"/>
</dbReference>
<evidence type="ECO:0000313" key="5">
    <source>
        <dbReference type="EMBL" id="GKX27783.1"/>
    </source>
</evidence>
<dbReference type="GO" id="GO:0003677">
    <property type="term" value="F:DNA binding"/>
    <property type="evidence" value="ECO:0007669"/>
    <property type="project" value="UniProtKB-KW"/>
</dbReference>
<evidence type="ECO:0000256" key="3">
    <source>
        <dbReference type="ARBA" id="ARBA00023125"/>
    </source>
</evidence>
<reference evidence="5" key="1">
    <citation type="submission" date="2022-06" db="EMBL/GenBank/DDBJ databases">
        <title>Vallitalea longa sp. nov., an anaerobic bacterium isolated from marine sediment.</title>
        <authorList>
            <person name="Hirano S."/>
            <person name="Terahara T."/>
            <person name="Mori K."/>
            <person name="Hamada M."/>
            <person name="Matsumoto R."/>
            <person name="Kobayashi T."/>
        </authorList>
    </citation>
    <scope>NUCLEOTIDE SEQUENCE</scope>
    <source>
        <strain evidence="5">SH18-1</strain>
    </source>
</reference>
<evidence type="ECO:0000313" key="6">
    <source>
        <dbReference type="Proteomes" id="UP001144256"/>
    </source>
</evidence>
<evidence type="ECO:0000256" key="2">
    <source>
        <dbReference type="ARBA" id="ARBA00023015"/>
    </source>
</evidence>
<dbReference type="Proteomes" id="UP001144256">
    <property type="component" value="Unassembled WGS sequence"/>
</dbReference>
<keyword evidence="6" id="KW-1185">Reference proteome</keyword>
<keyword evidence="2" id="KW-0805">Transcription regulation</keyword>
<comment type="caution">
    <text evidence="5">The sequence shown here is derived from an EMBL/GenBank/DDBJ whole genome shotgun (WGS) entry which is preliminary data.</text>
</comment>
<dbReference type="InterPro" id="IPR036388">
    <property type="entry name" value="WH-like_DNA-bd_sf"/>
</dbReference>
<dbReference type="InterPro" id="IPR036390">
    <property type="entry name" value="WH_DNA-bd_sf"/>
</dbReference>
<keyword evidence="3" id="KW-0238">DNA-binding</keyword>
<protein>
    <submittedName>
        <fullName evidence="5">Beta-lactamase repressor</fullName>
    </submittedName>
</protein>
<dbReference type="AlphaFoldDB" id="A0A9W6DDX6"/>